<proteinExistence type="inferred from homology"/>
<keyword evidence="2" id="KW-0479">Metal-binding</keyword>
<dbReference type="GO" id="GO:0046872">
    <property type="term" value="F:metal ion binding"/>
    <property type="evidence" value="ECO:0007669"/>
    <property type="project" value="UniProtKB-KW"/>
</dbReference>
<feature type="domain" description="Pirin C-terminal" evidence="5">
    <location>
        <begin position="178"/>
        <end position="299"/>
    </location>
</feature>
<dbReference type="CDD" id="cd02247">
    <property type="entry name" value="cupin_pirin_C"/>
    <property type="match status" value="1"/>
</dbReference>
<dbReference type="EMBL" id="CP001101">
    <property type="protein sequence ID" value="ACE04716.1"/>
    <property type="molecule type" value="Genomic_DNA"/>
</dbReference>
<name>B3ELC8_CHLPB</name>
<organism evidence="6">
    <name type="scientific">Chlorobium phaeobacteroides (strain BS1)</name>
    <dbReference type="NCBI Taxonomy" id="331678"/>
    <lineage>
        <taxon>Bacteria</taxon>
        <taxon>Pseudomonadati</taxon>
        <taxon>Chlorobiota</taxon>
        <taxon>Chlorobiia</taxon>
        <taxon>Chlorobiales</taxon>
        <taxon>Chlorobiaceae</taxon>
        <taxon>Chlorobium/Pelodictyon group</taxon>
        <taxon>Chlorobium</taxon>
    </lineage>
</organism>
<dbReference type="PIRSF" id="PIRSF006232">
    <property type="entry name" value="Pirin"/>
    <property type="match status" value="1"/>
</dbReference>
<dbReference type="InterPro" id="IPR014710">
    <property type="entry name" value="RmlC-like_jellyroll"/>
</dbReference>
<sequence length="301" mass="33494">MEKPRAIKKVFTSKPVTEGAGVRLKRAFGFSQVPLFDPFLLLDDFRSDNPAEYLKGFPWHPHRGIETITYLLEGSVKHHDSLGNKGTILPGDVQWMTAGRGIIHEEMPSGDKDGNVAGFQLWANLPASEKMISPGYRDIKSDMIPLVHLQNGVTVRVICGTIDGTPGAVDGIAIDPEYLDITIPAGASWNHPVKENYTVIIYVIAGEALFSKDQRPFSSDTEGKSYFDMESDPIMDNETLILYNTEGDHILVSAEKKPVRFLLFSGKPLHEPVAWHGPIVMNTRDELQKAFEEYHNGTFLS</sequence>
<dbReference type="OrthoDB" id="321327at2"/>
<dbReference type="eggNOG" id="COG1741">
    <property type="taxonomic scope" value="Bacteria"/>
</dbReference>
<gene>
    <name evidence="6" type="ordered locus">Cphamn1_1798</name>
</gene>
<dbReference type="CDD" id="cd02909">
    <property type="entry name" value="cupin_pirin_N"/>
    <property type="match status" value="1"/>
</dbReference>
<dbReference type="PANTHER" id="PTHR13903:SF8">
    <property type="entry name" value="PIRIN"/>
    <property type="match status" value="1"/>
</dbReference>
<feature type="domain" description="Pirin N-terminal" evidence="4">
    <location>
        <begin position="22"/>
        <end position="122"/>
    </location>
</feature>
<feature type="binding site" evidence="2">
    <location>
        <position position="104"/>
    </location>
    <ligand>
        <name>Fe cation</name>
        <dbReference type="ChEBI" id="CHEBI:24875"/>
    </ligand>
</feature>
<keyword evidence="2" id="KW-0408">Iron</keyword>
<feature type="binding site" evidence="2">
    <location>
        <position position="106"/>
    </location>
    <ligand>
        <name>Fe cation</name>
        <dbReference type="ChEBI" id="CHEBI:24875"/>
    </ligand>
</feature>
<evidence type="ECO:0000256" key="1">
    <source>
        <dbReference type="ARBA" id="ARBA00008416"/>
    </source>
</evidence>
<dbReference type="Pfam" id="PF02678">
    <property type="entry name" value="Pirin"/>
    <property type="match status" value="1"/>
</dbReference>
<dbReference type="PANTHER" id="PTHR13903">
    <property type="entry name" value="PIRIN-RELATED"/>
    <property type="match status" value="1"/>
</dbReference>
<protein>
    <submittedName>
        <fullName evidence="6">Pirin domain protein</fullName>
    </submittedName>
</protein>
<dbReference type="HOGENOM" id="CLU_045717_5_0_10"/>
<dbReference type="STRING" id="331678.Cphamn1_1798"/>
<evidence type="ECO:0000259" key="5">
    <source>
        <dbReference type="Pfam" id="PF05726"/>
    </source>
</evidence>
<evidence type="ECO:0000256" key="3">
    <source>
        <dbReference type="RuleBase" id="RU003457"/>
    </source>
</evidence>
<evidence type="ECO:0000259" key="4">
    <source>
        <dbReference type="Pfam" id="PF02678"/>
    </source>
</evidence>
<feature type="binding site" evidence="2">
    <location>
        <position position="62"/>
    </location>
    <ligand>
        <name>Fe cation</name>
        <dbReference type="ChEBI" id="CHEBI:24875"/>
    </ligand>
</feature>
<feature type="binding site" evidence="2">
    <location>
        <position position="60"/>
    </location>
    <ligand>
        <name>Fe cation</name>
        <dbReference type="ChEBI" id="CHEBI:24875"/>
    </ligand>
</feature>
<dbReference type="KEGG" id="cpb:Cphamn1_1798"/>
<evidence type="ECO:0000313" key="6">
    <source>
        <dbReference type="EMBL" id="ACE04716.1"/>
    </source>
</evidence>
<evidence type="ECO:0000256" key="2">
    <source>
        <dbReference type="PIRSR" id="PIRSR006232-1"/>
    </source>
</evidence>
<comment type="similarity">
    <text evidence="1 3">Belongs to the pirin family.</text>
</comment>
<dbReference type="InterPro" id="IPR012093">
    <property type="entry name" value="Pirin"/>
</dbReference>
<reference evidence="6" key="1">
    <citation type="submission" date="2008-06" db="EMBL/GenBank/DDBJ databases">
        <title>Complete sequence of Chlorobium phaeobacteroides BS1.</title>
        <authorList>
            <consortium name="US DOE Joint Genome Institute"/>
            <person name="Lucas S."/>
            <person name="Copeland A."/>
            <person name="Lapidus A."/>
            <person name="Glavina del Rio T."/>
            <person name="Dalin E."/>
            <person name="Tice H."/>
            <person name="Bruce D."/>
            <person name="Goodwin L."/>
            <person name="Pitluck S."/>
            <person name="Schmutz J."/>
            <person name="Larimer F."/>
            <person name="Land M."/>
            <person name="Hauser L."/>
            <person name="Kyrpides N."/>
            <person name="Ovchinnikova G."/>
            <person name="Li T."/>
            <person name="Liu Z."/>
            <person name="Zhao F."/>
            <person name="Overmann J."/>
            <person name="Bryant D.A."/>
            <person name="Richardson P."/>
        </authorList>
    </citation>
    <scope>NUCLEOTIDE SEQUENCE [LARGE SCALE GENOMIC DNA]</scope>
    <source>
        <strain evidence="6">BS1</strain>
    </source>
</reference>
<dbReference type="InterPro" id="IPR011051">
    <property type="entry name" value="RmlC_Cupin_sf"/>
</dbReference>
<comment type="cofactor">
    <cofactor evidence="2">
        <name>Fe cation</name>
        <dbReference type="ChEBI" id="CHEBI:24875"/>
    </cofactor>
    <text evidence="2">Binds 1 Fe cation per subunit.</text>
</comment>
<dbReference type="InterPro" id="IPR003829">
    <property type="entry name" value="Pirin_N_dom"/>
</dbReference>
<dbReference type="Pfam" id="PF05726">
    <property type="entry name" value="Pirin_C"/>
    <property type="match status" value="1"/>
</dbReference>
<dbReference type="Gene3D" id="2.60.120.10">
    <property type="entry name" value="Jelly Rolls"/>
    <property type="match status" value="2"/>
</dbReference>
<dbReference type="InterPro" id="IPR008778">
    <property type="entry name" value="Pirin_C_dom"/>
</dbReference>
<accession>B3ELC8</accession>
<dbReference type="SUPFAM" id="SSF51182">
    <property type="entry name" value="RmlC-like cupins"/>
    <property type="match status" value="1"/>
</dbReference>
<dbReference type="AlphaFoldDB" id="B3ELC8"/>